<dbReference type="InterPro" id="IPR027005">
    <property type="entry name" value="PMT-like"/>
</dbReference>
<evidence type="ECO:0000256" key="16">
    <source>
        <dbReference type="SAM" id="MobiDB-lite"/>
    </source>
</evidence>
<evidence type="ECO:0000256" key="1">
    <source>
        <dbReference type="ARBA" id="ARBA00004477"/>
    </source>
</evidence>
<dbReference type="Pfam" id="PF16192">
    <property type="entry name" value="PMT_4TMC"/>
    <property type="match status" value="1"/>
</dbReference>
<dbReference type="InterPro" id="IPR036300">
    <property type="entry name" value="MIR_dom_sf"/>
</dbReference>
<dbReference type="Proteomes" id="UP000054097">
    <property type="component" value="Unassembled WGS sequence"/>
</dbReference>
<dbReference type="UniPathway" id="UPA00378"/>
<evidence type="ECO:0000256" key="7">
    <source>
        <dbReference type="ARBA" id="ARBA00022692"/>
    </source>
</evidence>
<feature type="transmembrane region" description="Helical" evidence="15">
    <location>
        <begin position="126"/>
        <end position="143"/>
    </location>
</feature>
<dbReference type="GO" id="GO:0004169">
    <property type="term" value="F:dolichyl-phosphate-mannose-protein mannosyltransferase activity"/>
    <property type="evidence" value="ECO:0007669"/>
    <property type="project" value="UniProtKB-UniRule"/>
</dbReference>
<keyword evidence="5 15" id="KW-0328">Glycosyltransferase</keyword>
<dbReference type="SUPFAM" id="SSF82109">
    <property type="entry name" value="MIR domain"/>
    <property type="match status" value="1"/>
</dbReference>
<name>A0A0C2W1K2_SERVB</name>
<proteinExistence type="inferred from homology"/>
<keyword evidence="9 15" id="KW-0256">Endoplasmic reticulum</keyword>
<evidence type="ECO:0000313" key="18">
    <source>
        <dbReference type="EMBL" id="KIM20393.1"/>
    </source>
</evidence>
<comment type="catalytic activity">
    <reaction evidence="13 15">
        <text>a di-trans,poly-cis-dolichyl beta-D-mannosyl phosphate + L-threonyl-[protein] = 3-O-(alpha-D-mannosyl)-L-threonyl-[protein] + a di-trans,poly-cis-dolichyl phosphate + H(+)</text>
        <dbReference type="Rhea" id="RHEA:53396"/>
        <dbReference type="Rhea" id="RHEA-COMP:11060"/>
        <dbReference type="Rhea" id="RHEA-COMP:13547"/>
        <dbReference type="Rhea" id="RHEA-COMP:19498"/>
        <dbReference type="Rhea" id="RHEA-COMP:19501"/>
        <dbReference type="ChEBI" id="CHEBI:15378"/>
        <dbReference type="ChEBI" id="CHEBI:30013"/>
        <dbReference type="ChEBI" id="CHEBI:57683"/>
        <dbReference type="ChEBI" id="CHEBI:58211"/>
        <dbReference type="ChEBI" id="CHEBI:137323"/>
        <dbReference type="EC" id="2.4.1.109"/>
    </reaction>
</comment>
<evidence type="ECO:0000313" key="19">
    <source>
        <dbReference type="Proteomes" id="UP000054097"/>
    </source>
</evidence>
<evidence type="ECO:0000256" key="6">
    <source>
        <dbReference type="ARBA" id="ARBA00022679"/>
    </source>
</evidence>
<feature type="domain" description="MIR" evidence="17">
    <location>
        <begin position="332"/>
        <end position="386"/>
    </location>
</feature>
<dbReference type="EMBL" id="KN824438">
    <property type="protein sequence ID" value="KIM20393.1"/>
    <property type="molecule type" value="Genomic_DNA"/>
</dbReference>
<comment type="function">
    <text evidence="15">Transfers mannose from Dol-P-mannose to Ser or Thr residues on proteins.</text>
</comment>
<evidence type="ECO:0000256" key="11">
    <source>
        <dbReference type="ARBA" id="ARBA00023136"/>
    </source>
</evidence>
<evidence type="ECO:0000256" key="5">
    <source>
        <dbReference type="ARBA" id="ARBA00022676"/>
    </source>
</evidence>
<dbReference type="SMART" id="SM00472">
    <property type="entry name" value="MIR"/>
    <property type="match status" value="3"/>
</dbReference>
<reference evidence="18 19" key="1">
    <citation type="submission" date="2014-04" db="EMBL/GenBank/DDBJ databases">
        <authorList>
            <consortium name="DOE Joint Genome Institute"/>
            <person name="Kuo A."/>
            <person name="Zuccaro A."/>
            <person name="Kohler A."/>
            <person name="Nagy L.G."/>
            <person name="Floudas D."/>
            <person name="Copeland A."/>
            <person name="Barry K.W."/>
            <person name="Cichocki N."/>
            <person name="Veneault-Fourrey C."/>
            <person name="LaButti K."/>
            <person name="Lindquist E.A."/>
            <person name="Lipzen A."/>
            <person name="Lundell T."/>
            <person name="Morin E."/>
            <person name="Murat C."/>
            <person name="Sun H."/>
            <person name="Tunlid A."/>
            <person name="Henrissat B."/>
            <person name="Grigoriev I.V."/>
            <person name="Hibbett D.S."/>
            <person name="Martin F."/>
            <person name="Nordberg H.P."/>
            <person name="Cantor M.N."/>
            <person name="Hua S.X."/>
        </authorList>
    </citation>
    <scope>NUCLEOTIDE SEQUENCE [LARGE SCALE GENOMIC DNA]</scope>
    <source>
        <strain evidence="18 19">MAFF 305830</strain>
    </source>
</reference>
<dbReference type="PROSITE" id="PS50919">
    <property type="entry name" value="MIR"/>
    <property type="match status" value="3"/>
</dbReference>
<feature type="transmembrane region" description="Helical" evidence="15">
    <location>
        <begin position="617"/>
        <end position="638"/>
    </location>
</feature>
<dbReference type="STRING" id="933852.A0A0C2W1K2"/>
<dbReference type="AlphaFoldDB" id="A0A0C2W1K2"/>
<dbReference type="Pfam" id="PF02366">
    <property type="entry name" value="PMT"/>
    <property type="match status" value="1"/>
</dbReference>
<evidence type="ECO:0000256" key="3">
    <source>
        <dbReference type="ARBA" id="ARBA00007222"/>
    </source>
</evidence>
<evidence type="ECO:0000256" key="10">
    <source>
        <dbReference type="ARBA" id="ARBA00022989"/>
    </source>
</evidence>
<evidence type="ECO:0000256" key="13">
    <source>
        <dbReference type="ARBA" id="ARBA00045085"/>
    </source>
</evidence>
<comment type="catalytic activity">
    <reaction evidence="14 15">
        <text>a di-trans,poly-cis-dolichyl beta-D-mannosyl phosphate + L-seryl-[protein] = 3-O-(alpha-D-mannosyl)-L-seryl-[protein] + a di-trans,poly-cis-dolichyl phosphate + H(+)</text>
        <dbReference type="Rhea" id="RHEA:17377"/>
        <dbReference type="Rhea" id="RHEA-COMP:9863"/>
        <dbReference type="Rhea" id="RHEA-COMP:13546"/>
        <dbReference type="Rhea" id="RHEA-COMP:19498"/>
        <dbReference type="Rhea" id="RHEA-COMP:19501"/>
        <dbReference type="ChEBI" id="CHEBI:15378"/>
        <dbReference type="ChEBI" id="CHEBI:29999"/>
        <dbReference type="ChEBI" id="CHEBI:57683"/>
        <dbReference type="ChEBI" id="CHEBI:58211"/>
        <dbReference type="ChEBI" id="CHEBI:137321"/>
        <dbReference type="EC" id="2.4.1.109"/>
    </reaction>
</comment>
<dbReference type="PANTHER" id="PTHR10050">
    <property type="entry name" value="DOLICHYL-PHOSPHATE-MANNOSE--PROTEIN MANNOSYLTRANSFERASE"/>
    <property type="match status" value="1"/>
</dbReference>
<keyword evidence="7 15" id="KW-0812">Transmembrane</keyword>
<reference evidence="19" key="2">
    <citation type="submission" date="2015-01" db="EMBL/GenBank/DDBJ databases">
        <title>Evolutionary Origins and Diversification of the Mycorrhizal Mutualists.</title>
        <authorList>
            <consortium name="DOE Joint Genome Institute"/>
            <consortium name="Mycorrhizal Genomics Consortium"/>
            <person name="Kohler A."/>
            <person name="Kuo A."/>
            <person name="Nagy L.G."/>
            <person name="Floudas D."/>
            <person name="Copeland A."/>
            <person name="Barry K.W."/>
            <person name="Cichocki N."/>
            <person name="Veneault-Fourrey C."/>
            <person name="LaButti K."/>
            <person name="Lindquist E.A."/>
            <person name="Lipzen A."/>
            <person name="Lundell T."/>
            <person name="Morin E."/>
            <person name="Murat C."/>
            <person name="Riley R."/>
            <person name="Ohm R."/>
            <person name="Sun H."/>
            <person name="Tunlid A."/>
            <person name="Henrissat B."/>
            <person name="Grigoriev I.V."/>
            <person name="Hibbett D.S."/>
            <person name="Martin F."/>
        </authorList>
    </citation>
    <scope>NUCLEOTIDE SEQUENCE [LARGE SCALE GENOMIC DNA]</scope>
    <source>
        <strain evidence="19">MAFF 305830</strain>
    </source>
</reference>
<comment type="similarity">
    <text evidence="3 15">Belongs to the glycosyltransferase 39 family.</text>
</comment>
<feature type="transmembrane region" description="Helical" evidence="15">
    <location>
        <begin position="682"/>
        <end position="703"/>
    </location>
</feature>
<keyword evidence="10 15" id="KW-1133">Transmembrane helix</keyword>
<comment type="subcellular location">
    <subcellularLocation>
        <location evidence="1 15">Endoplasmic reticulum membrane</location>
        <topology evidence="1 15">Multi-pass membrane protein</topology>
    </subcellularLocation>
</comment>
<keyword evidence="12" id="KW-0325">Glycoprotein</keyword>
<comment type="pathway">
    <text evidence="2 15">Protein modification; protein glycosylation.</text>
</comment>
<feature type="transmembrane region" description="Helical" evidence="15">
    <location>
        <begin position="225"/>
        <end position="258"/>
    </location>
</feature>
<keyword evidence="19" id="KW-1185">Reference proteome</keyword>
<sequence length="785" mass="88621">MGADEKLDAVRGGAPATRTFATPTSRGTLGKIGSGEFKVLIAVVLVACAVRLFRLGKPNSVVFDEVHFGKFAAKYIRTRYYVDVHPPLAKLLLTLASFVWGFDGSFEFKDIGAVYPPNVPYVPMRFLPAILGVALVPITHLTLREIGCGASTALLGSVLVLFENGLVTQSRHILLDSPLLFFTGLSTLFWVMFCNEDRKPVTKIPDAHTTRASHTITSGPFSRIWWTYLALTGLALGAVVSCKWVGLFTIATVGCSTIKQLWTLLGDTRVSPTLWIRHFFARAVCLILIPLMFYMSMFKIHFAILRNSGDGDAFMSSEFQHTLDGKEMRDTYADVAFNSVVTIRHVNTQGGYLHSHTHNYPGGSKQQQVTLYPHIDSNNDWQIVPMLDPSGTQSPNASLAMEKLTYVTPGSIIRLKHTRTGKHLHSHDVRPPVSEVDFQNEVSGYGFDGFDGDANDNFIVELDEEGGGDDGGRKGNGKGWGGDRESGKRLRTLRTKFKLRHQLSGCYLFSHKVKLPDWAFEQQEVTCNKNAVRMNSLWFIETNSNPLLPADAPKVNYKLPGFFGKWWELQKVMWQTNAGLTSRHAYDSRPWHWPTLRRGINFWVKEHRHIYLIGNPFTWWMSTASIATYAVVRVLLILRQKRGYKDFHHSAVVKYDQMIGFLVMGWGLHYFPFYLMGRQLFLHHYFPALWYAILTLASVFDLVTSTLSPRRRIQIAAVIMALAIWTYAHFSPLAYGNPWTKKHCRDAKWLSTWDFSCNDYLDDVRVSGSAQIPKLTCCYSTLDTS</sequence>
<accession>A0A0C2W1K2</accession>
<evidence type="ECO:0000256" key="12">
    <source>
        <dbReference type="ARBA" id="ARBA00023180"/>
    </source>
</evidence>
<dbReference type="InterPro" id="IPR032421">
    <property type="entry name" value="PMT_4TMC"/>
</dbReference>
<dbReference type="Gene3D" id="2.80.10.50">
    <property type="match status" value="1"/>
</dbReference>
<feature type="domain" description="MIR" evidence="17">
    <location>
        <begin position="487"/>
        <end position="543"/>
    </location>
</feature>
<dbReference type="Pfam" id="PF02815">
    <property type="entry name" value="MIR"/>
    <property type="match status" value="1"/>
</dbReference>
<feature type="transmembrane region" description="Helical" evidence="15">
    <location>
        <begin position="715"/>
        <end position="735"/>
    </location>
</feature>
<feature type="transmembrane region" description="Helical" evidence="15">
    <location>
        <begin position="149"/>
        <end position="166"/>
    </location>
</feature>
<evidence type="ECO:0000256" key="8">
    <source>
        <dbReference type="ARBA" id="ARBA00022737"/>
    </source>
</evidence>
<dbReference type="OrthoDB" id="292747at2759"/>
<dbReference type="InterPro" id="IPR003342">
    <property type="entry name" value="ArnT-like_N"/>
</dbReference>
<feature type="transmembrane region" description="Helical" evidence="15">
    <location>
        <begin position="659"/>
        <end position="676"/>
    </location>
</feature>
<keyword evidence="6 15" id="KW-0808">Transferase</keyword>
<dbReference type="PANTHER" id="PTHR10050:SF50">
    <property type="entry name" value="DOLICHYL-PHOSPHATE-MANNOSE--PROTEIN MANNOSYLTRANSFERASE 1-RELATED"/>
    <property type="match status" value="1"/>
</dbReference>
<keyword evidence="11 15" id="KW-0472">Membrane</keyword>
<evidence type="ECO:0000256" key="4">
    <source>
        <dbReference type="ARBA" id="ARBA00012839"/>
    </source>
</evidence>
<dbReference type="EC" id="2.4.1.109" evidence="4 15"/>
<keyword evidence="8" id="KW-0677">Repeat</keyword>
<evidence type="ECO:0000256" key="9">
    <source>
        <dbReference type="ARBA" id="ARBA00022824"/>
    </source>
</evidence>
<organism evidence="18 19">
    <name type="scientific">Serendipita vermifera MAFF 305830</name>
    <dbReference type="NCBI Taxonomy" id="933852"/>
    <lineage>
        <taxon>Eukaryota</taxon>
        <taxon>Fungi</taxon>
        <taxon>Dikarya</taxon>
        <taxon>Basidiomycota</taxon>
        <taxon>Agaricomycotina</taxon>
        <taxon>Agaricomycetes</taxon>
        <taxon>Sebacinales</taxon>
        <taxon>Serendipitaceae</taxon>
        <taxon>Serendipita</taxon>
    </lineage>
</organism>
<dbReference type="HOGENOM" id="CLU_008438_2_1_1"/>
<protein>
    <recommendedName>
        <fullName evidence="4 15">Dolichyl-phosphate-mannose--protein mannosyltransferase</fullName>
        <ecNumber evidence="4 15">2.4.1.109</ecNumber>
    </recommendedName>
</protein>
<evidence type="ECO:0000256" key="2">
    <source>
        <dbReference type="ARBA" id="ARBA00004922"/>
    </source>
</evidence>
<dbReference type="GO" id="GO:0005789">
    <property type="term" value="C:endoplasmic reticulum membrane"/>
    <property type="evidence" value="ECO:0007669"/>
    <property type="project" value="UniProtKB-SubCell"/>
</dbReference>
<evidence type="ECO:0000259" key="17">
    <source>
        <dbReference type="PROSITE" id="PS50919"/>
    </source>
</evidence>
<feature type="region of interest" description="Disordered" evidence="16">
    <location>
        <begin position="464"/>
        <end position="485"/>
    </location>
</feature>
<feature type="transmembrane region" description="Helical" evidence="15">
    <location>
        <begin position="279"/>
        <end position="298"/>
    </location>
</feature>
<dbReference type="InterPro" id="IPR016093">
    <property type="entry name" value="MIR_motif"/>
</dbReference>
<feature type="transmembrane region" description="Helical" evidence="15">
    <location>
        <begin position="173"/>
        <end position="193"/>
    </location>
</feature>
<evidence type="ECO:0000256" key="15">
    <source>
        <dbReference type="RuleBase" id="RU367007"/>
    </source>
</evidence>
<gene>
    <name evidence="18" type="ORF">M408DRAFT_82088</name>
</gene>
<feature type="domain" description="MIR" evidence="17">
    <location>
        <begin position="404"/>
        <end position="463"/>
    </location>
</feature>
<dbReference type="CDD" id="cd23283">
    <property type="entry name" value="beta-trefoil_MIR_PMT1-like"/>
    <property type="match status" value="1"/>
</dbReference>
<evidence type="ECO:0000256" key="14">
    <source>
        <dbReference type="ARBA" id="ARBA00045102"/>
    </source>
</evidence>